<keyword evidence="7" id="KW-1185">Reference proteome</keyword>
<feature type="compositionally biased region" description="Pro residues" evidence="5">
    <location>
        <begin position="1"/>
        <end position="11"/>
    </location>
</feature>
<feature type="region of interest" description="Disordered" evidence="5">
    <location>
        <begin position="222"/>
        <end position="248"/>
    </location>
</feature>
<dbReference type="GO" id="GO:0006412">
    <property type="term" value="P:translation"/>
    <property type="evidence" value="ECO:0007669"/>
    <property type="project" value="InterPro"/>
</dbReference>
<dbReference type="FunFam" id="2.40.30.10:FF:000004">
    <property type="entry name" value="50S ribosomal protein L3"/>
    <property type="match status" value="1"/>
</dbReference>
<dbReference type="Proteomes" id="UP000800092">
    <property type="component" value="Unassembled WGS sequence"/>
</dbReference>
<dbReference type="Gene3D" id="2.40.30.10">
    <property type="entry name" value="Translation factors"/>
    <property type="match status" value="1"/>
</dbReference>
<dbReference type="Gene3D" id="3.30.160.810">
    <property type="match status" value="1"/>
</dbReference>
<evidence type="ECO:0000256" key="1">
    <source>
        <dbReference type="ARBA" id="ARBA00006540"/>
    </source>
</evidence>
<dbReference type="PANTHER" id="PTHR11229">
    <property type="entry name" value="50S RIBOSOMAL PROTEIN L3"/>
    <property type="match status" value="1"/>
</dbReference>
<evidence type="ECO:0000256" key="4">
    <source>
        <dbReference type="ARBA" id="ARBA00035209"/>
    </source>
</evidence>
<dbReference type="GO" id="GO:0003735">
    <property type="term" value="F:structural constituent of ribosome"/>
    <property type="evidence" value="ECO:0007669"/>
    <property type="project" value="InterPro"/>
</dbReference>
<dbReference type="OrthoDB" id="274683at2759"/>
<dbReference type="PANTHER" id="PTHR11229:SF8">
    <property type="entry name" value="LARGE RIBOSOMAL SUBUNIT PROTEIN UL3M"/>
    <property type="match status" value="1"/>
</dbReference>
<evidence type="ECO:0000256" key="5">
    <source>
        <dbReference type="SAM" id="MobiDB-lite"/>
    </source>
</evidence>
<protein>
    <recommendedName>
        <fullName evidence="4">Large ribosomal subunit protein uL3m</fullName>
    </recommendedName>
</protein>
<dbReference type="FunFam" id="3.30.160.810:FF:000001">
    <property type="entry name" value="50S ribosomal protein L3"/>
    <property type="match status" value="1"/>
</dbReference>
<sequence>MASKHPLPPSFLPSNILFPRRSTSLRPPHHPHHQQRGIKSISPVRPNRFNHDPSLPPLGSTKTAAYNRLLAADTLPLRTGALATKSGMTALYDPVTGARTPCTVLQLDRNEVIYHKTRARHGYNAVQVGCGWRQPRNLGRPLLGHLERAGVSAKKEIAEFRVKGEKGLRSSEVGASIGAGWFQEGQFVDTRSKSRGMGFAGGMKRHGFGGQPASHGVSLTHRSMGSAGGGQGSGSRVHPGKKMPGRMGGEQVTIQNLKVLKVDEENGLVVVNGCVSGPKGCLVKIQDAIKKPWPEVLPGPPLPETVAEPLRATT</sequence>
<keyword evidence="2" id="KW-0689">Ribosomal protein</keyword>
<dbReference type="Pfam" id="PF00297">
    <property type="entry name" value="Ribosomal_L3"/>
    <property type="match status" value="1"/>
</dbReference>
<dbReference type="EMBL" id="ML991829">
    <property type="protein sequence ID" value="KAF2231280.1"/>
    <property type="molecule type" value="Genomic_DNA"/>
</dbReference>
<accession>A0A6A6H0M3</accession>
<feature type="region of interest" description="Disordered" evidence="5">
    <location>
        <begin position="1"/>
        <end position="44"/>
    </location>
</feature>
<evidence type="ECO:0000313" key="6">
    <source>
        <dbReference type="EMBL" id="KAF2231280.1"/>
    </source>
</evidence>
<proteinExistence type="inferred from homology"/>
<dbReference type="InterPro" id="IPR000597">
    <property type="entry name" value="Ribosomal_uL3"/>
</dbReference>
<gene>
    <name evidence="6" type="ORF">EV356DRAFT_452280</name>
</gene>
<dbReference type="InterPro" id="IPR019927">
    <property type="entry name" value="Ribosomal_uL3_bac/org-type"/>
</dbReference>
<dbReference type="AlphaFoldDB" id="A0A6A6H0M3"/>
<name>A0A6A6H0M3_VIRVR</name>
<evidence type="ECO:0000256" key="2">
    <source>
        <dbReference type="ARBA" id="ARBA00022980"/>
    </source>
</evidence>
<comment type="similarity">
    <text evidence="1">Belongs to the universal ribosomal protein uL3 family.</text>
</comment>
<dbReference type="NCBIfam" id="TIGR03625">
    <property type="entry name" value="L3_bact"/>
    <property type="match status" value="1"/>
</dbReference>
<feature type="compositionally biased region" description="Basic residues" evidence="5">
    <location>
        <begin position="27"/>
        <end position="36"/>
    </location>
</feature>
<keyword evidence="3" id="KW-0687">Ribonucleoprotein</keyword>
<evidence type="ECO:0000256" key="3">
    <source>
        <dbReference type="ARBA" id="ARBA00023274"/>
    </source>
</evidence>
<dbReference type="HAMAP" id="MF_01325_B">
    <property type="entry name" value="Ribosomal_uL3_B"/>
    <property type="match status" value="1"/>
</dbReference>
<dbReference type="InterPro" id="IPR009000">
    <property type="entry name" value="Transl_B-barrel_sf"/>
</dbReference>
<reference evidence="6" key="1">
    <citation type="journal article" date="2020" name="Stud. Mycol.">
        <title>101 Dothideomycetes genomes: a test case for predicting lifestyles and emergence of pathogens.</title>
        <authorList>
            <person name="Haridas S."/>
            <person name="Albert R."/>
            <person name="Binder M."/>
            <person name="Bloem J."/>
            <person name="Labutti K."/>
            <person name="Salamov A."/>
            <person name="Andreopoulos B."/>
            <person name="Baker S."/>
            <person name="Barry K."/>
            <person name="Bills G."/>
            <person name="Bluhm B."/>
            <person name="Cannon C."/>
            <person name="Castanera R."/>
            <person name="Culley D."/>
            <person name="Daum C."/>
            <person name="Ezra D."/>
            <person name="Gonzalez J."/>
            <person name="Henrissat B."/>
            <person name="Kuo A."/>
            <person name="Liang C."/>
            <person name="Lipzen A."/>
            <person name="Lutzoni F."/>
            <person name="Magnuson J."/>
            <person name="Mondo S."/>
            <person name="Nolan M."/>
            <person name="Ohm R."/>
            <person name="Pangilinan J."/>
            <person name="Park H.-J."/>
            <person name="Ramirez L."/>
            <person name="Alfaro M."/>
            <person name="Sun H."/>
            <person name="Tritt A."/>
            <person name="Yoshinaga Y."/>
            <person name="Zwiers L.-H."/>
            <person name="Turgeon B."/>
            <person name="Goodwin S."/>
            <person name="Spatafora J."/>
            <person name="Crous P."/>
            <person name="Grigoriev I."/>
        </authorList>
    </citation>
    <scope>NUCLEOTIDE SEQUENCE</scope>
    <source>
        <strain evidence="6">Tuck. ex Michener</strain>
    </source>
</reference>
<dbReference type="SUPFAM" id="SSF50447">
    <property type="entry name" value="Translation proteins"/>
    <property type="match status" value="1"/>
</dbReference>
<dbReference type="GO" id="GO:0005762">
    <property type="term" value="C:mitochondrial large ribosomal subunit"/>
    <property type="evidence" value="ECO:0007669"/>
    <property type="project" value="TreeGrafter"/>
</dbReference>
<evidence type="ECO:0000313" key="7">
    <source>
        <dbReference type="Proteomes" id="UP000800092"/>
    </source>
</evidence>
<organism evidence="6 7">
    <name type="scientific">Viridothelium virens</name>
    <name type="common">Speckled blister lichen</name>
    <name type="synonym">Trypethelium virens</name>
    <dbReference type="NCBI Taxonomy" id="1048519"/>
    <lineage>
        <taxon>Eukaryota</taxon>
        <taxon>Fungi</taxon>
        <taxon>Dikarya</taxon>
        <taxon>Ascomycota</taxon>
        <taxon>Pezizomycotina</taxon>
        <taxon>Dothideomycetes</taxon>
        <taxon>Dothideomycetes incertae sedis</taxon>
        <taxon>Trypetheliales</taxon>
        <taxon>Trypetheliaceae</taxon>
        <taxon>Viridothelium</taxon>
    </lineage>
</organism>